<organism evidence="1 2">
    <name type="scientific">Gymnopus androsaceus JB14</name>
    <dbReference type="NCBI Taxonomy" id="1447944"/>
    <lineage>
        <taxon>Eukaryota</taxon>
        <taxon>Fungi</taxon>
        <taxon>Dikarya</taxon>
        <taxon>Basidiomycota</taxon>
        <taxon>Agaricomycotina</taxon>
        <taxon>Agaricomycetes</taxon>
        <taxon>Agaricomycetidae</taxon>
        <taxon>Agaricales</taxon>
        <taxon>Marasmiineae</taxon>
        <taxon>Omphalotaceae</taxon>
        <taxon>Gymnopus</taxon>
    </lineage>
</organism>
<evidence type="ECO:0000313" key="2">
    <source>
        <dbReference type="Proteomes" id="UP000799118"/>
    </source>
</evidence>
<dbReference type="AlphaFoldDB" id="A0A6A4HZU4"/>
<accession>A0A6A4HZU4</accession>
<dbReference type="EMBL" id="ML769426">
    <property type="protein sequence ID" value="KAE9403293.1"/>
    <property type="molecule type" value="Genomic_DNA"/>
</dbReference>
<feature type="non-terminal residue" evidence="1">
    <location>
        <position position="69"/>
    </location>
</feature>
<dbReference type="Proteomes" id="UP000799118">
    <property type="component" value="Unassembled WGS sequence"/>
</dbReference>
<protein>
    <submittedName>
        <fullName evidence="1">Uncharacterized protein</fullName>
    </submittedName>
</protein>
<sequence>MPNPGAFQGARKQFLESTKEEYAEAVRDGDVKEIRQDICRRYYLRFPVSKGDNYEPTQAELDAVDDKCP</sequence>
<evidence type="ECO:0000313" key="1">
    <source>
        <dbReference type="EMBL" id="KAE9403293.1"/>
    </source>
</evidence>
<keyword evidence="2" id="KW-1185">Reference proteome</keyword>
<gene>
    <name evidence="1" type="ORF">BT96DRAFT_795367</name>
</gene>
<dbReference type="OrthoDB" id="3033067at2759"/>
<proteinExistence type="predicted"/>
<reference evidence="1" key="1">
    <citation type="journal article" date="2019" name="Environ. Microbiol.">
        <title>Fungal ecological strategies reflected in gene transcription - a case study of two litter decomposers.</title>
        <authorList>
            <person name="Barbi F."/>
            <person name="Kohler A."/>
            <person name="Barry K."/>
            <person name="Baskaran P."/>
            <person name="Daum C."/>
            <person name="Fauchery L."/>
            <person name="Ihrmark K."/>
            <person name="Kuo A."/>
            <person name="LaButti K."/>
            <person name="Lipzen A."/>
            <person name="Morin E."/>
            <person name="Grigoriev I.V."/>
            <person name="Henrissat B."/>
            <person name="Lindahl B."/>
            <person name="Martin F."/>
        </authorList>
    </citation>
    <scope>NUCLEOTIDE SEQUENCE</scope>
    <source>
        <strain evidence="1">JB14</strain>
    </source>
</reference>
<name>A0A6A4HZU4_9AGAR</name>